<comment type="caution">
    <text evidence="2">The sequence shown here is derived from an EMBL/GenBank/DDBJ whole genome shotgun (WGS) entry which is preliminary data.</text>
</comment>
<evidence type="ECO:0000313" key="2">
    <source>
        <dbReference type="EMBL" id="RJY34125.1"/>
    </source>
</evidence>
<gene>
    <name evidence="2" type="ORF">D1H98_04840</name>
</gene>
<dbReference type="EMBL" id="QWDR01000001">
    <property type="protein sequence ID" value="RJY34125.1"/>
    <property type="molecule type" value="Genomic_DNA"/>
</dbReference>
<dbReference type="AlphaFoldDB" id="A0A3A6VID5"/>
<dbReference type="Pfam" id="PF00534">
    <property type="entry name" value="Glycos_transf_1"/>
    <property type="match status" value="1"/>
</dbReference>
<proteinExistence type="predicted"/>
<evidence type="ECO:0000259" key="1">
    <source>
        <dbReference type="Pfam" id="PF00534"/>
    </source>
</evidence>
<dbReference type="Gene3D" id="3.40.50.2000">
    <property type="entry name" value="Glycogen Phosphorylase B"/>
    <property type="match status" value="1"/>
</dbReference>
<dbReference type="PANTHER" id="PTHR46401:SF9">
    <property type="entry name" value="MANNOSYLTRANSFERASE A"/>
    <property type="match status" value="1"/>
</dbReference>
<name>A0A3A6VID5_LEGPN</name>
<feature type="domain" description="Glycosyl transferase family 1" evidence="1">
    <location>
        <begin position="207"/>
        <end position="326"/>
    </location>
</feature>
<evidence type="ECO:0000313" key="3">
    <source>
        <dbReference type="Proteomes" id="UP000277145"/>
    </source>
</evidence>
<keyword evidence="2" id="KW-0808">Transferase</keyword>
<dbReference type="InterPro" id="IPR001296">
    <property type="entry name" value="Glyco_trans_1"/>
</dbReference>
<dbReference type="RefSeq" id="WP_014844982.1">
    <property type="nucleotide sequence ID" value="NC_018140.1"/>
</dbReference>
<dbReference type="GO" id="GO:0016757">
    <property type="term" value="F:glycosyltransferase activity"/>
    <property type="evidence" value="ECO:0007669"/>
    <property type="project" value="InterPro"/>
</dbReference>
<reference evidence="2 3" key="1">
    <citation type="submission" date="2018-08" db="EMBL/GenBank/DDBJ databases">
        <title>Genome Sequences of Legionella pneumophila subsp. pneumophila Isolates, Recovered from a Drinking Water System in a Large Builging.</title>
        <authorList>
            <person name="Gomez-Alvarez V."/>
            <person name="Boczek L."/>
            <person name="King D."/>
            <person name="Pemberton A."/>
            <person name="Pfaller S."/>
            <person name="Rodgers M."/>
            <person name="Santodomingo J."/>
            <person name="Revetta R."/>
        </authorList>
    </citation>
    <scope>NUCLEOTIDE SEQUENCE [LARGE SCALE GENOMIC DNA]</scope>
    <source>
        <strain evidence="2 3">L01C.1</strain>
    </source>
</reference>
<dbReference type="CDD" id="cd03809">
    <property type="entry name" value="GT4_MtfB-like"/>
    <property type="match status" value="1"/>
</dbReference>
<accession>A0A3A6VID5</accession>
<dbReference type="Proteomes" id="UP000277145">
    <property type="component" value="Unassembled WGS sequence"/>
</dbReference>
<sequence length="384" mass="44240">METRILIDASSLMNELKRKHPPHGIPRVTLAYLRCYYENMQLLFRTSKRIFIFPQGISKKIADILLAWDCNRLWDIVRLILKGIIYSKKSKYESNYILIKTDYGGLNNPGLLSVLQQNRLKMVALIHDLIPITNPEYFPLQHFEKFTQGITTILHNAKGVVTVSEATRYILSDYISRAELPCPPIISANLAPGLAFSLSAQERPIAQPYFVIISSINERKNHLLLLHIWKRLIQKYGENSPRLVVIGYRHGECNYTYALMDRCPMLQEFVIERQCTDEELSNYLHHALALLFPSFSEGYGLPLVEALSFKVPVIASDLAVFQEVAGDIPDYLDPLDAISWMSCIENYILPDSPKRNAQLDRIKNFRVPSWMEHFDKVNHFIETV</sequence>
<protein>
    <submittedName>
        <fullName evidence="2">Glycosyltransferase family 1 protein</fullName>
    </submittedName>
</protein>
<dbReference type="SUPFAM" id="SSF53756">
    <property type="entry name" value="UDP-Glycosyltransferase/glycogen phosphorylase"/>
    <property type="match status" value="1"/>
</dbReference>
<dbReference type="KEGG" id="lph:LPV_3328"/>
<organism evidence="2 3">
    <name type="scientific">Legionella pneumophila subsp. pneumophila</name>
    <dbReference type="NCBI Taxonomy" id="91891"/>
    <lineage>
        <taxon>Bacteria</taxon>
        <taxon>Pseudomonadati</taxon>
        <taxon>Pseudomonadota</taxon>
        <taxon>Gammaproteobacteria</taxon>
        <taxon>Legionellales</taxon>
        <taxon>Legionellaceae</taxon>
        <taxon>Legionella</taxon>
    </lineage>
</organism>
<dbReference type="PANTHER" id="PTHR46401">
    <property type="entry name" value="GLYCOSYLTRANSFERASE WBBK-RELATED"/>
    <property type="match status" value="1"/>
</dbReference>